<dbReference type="Gene3D" id="1.10.1220.10">
    <property type="entry name" value="Met repressor-like"/>
    <property type="match status" value="1"/>
</dbReference>
<evidence type="ECO:0000313" key="2">
    <source>
        <dbReference type="EMBL" id="CAA6808781.1"/>
    </source>
</evidence>
<reference evidence="2" key="1">
    <citation type="submission" date="2020-01" db="EMBL/GenBank/DDBJ databases">
        <authorList>
            <person name="Meier V. D."/>
            <person name="Meier V D."/>
        </authorList>
    </citation>
    <scope>NUCLEOTIDE SEQUENCE</scope>
    <source>
        <strain evidence="2">HLG_WM_MAG_09</strain>
    </source>
</reference>
<dbReference type="Pfam" id="PF03869">
    <property type="entry name" value="Arc"/>
    <property type="match status" value="1"/>
</dbReference>
<dbReference type="InterPro" id="IPR013321">
    <property type="entry name" value="Arc_rbn_hlx_hlx"/>
</dbReference>
<dbReference type="GO" id="GO:0006355">
    <property type="term" value="P:regulation of DNA-templated transcription"/>
    <property type="evidence" value="ECO:0007669"/>
    <property type="project" value="InterPro"/>
</dbReference>
<dbReference type="SUPFAM" id="SSF47598">
    <property type="entry name" value="Ribbon-helix-helix"/>
    <property type="match status" value="1"/>
</dbReference>
<dbReference type="GO" id="GO:0003677">
    <property type="term" value="F:DNA binding"/>
    <property type="evidence" value="ECO:0007669"/>
    <property type="project" value="InterPro"/>
</dbReference>
<name>A0A6S6SSP9_9GAMM</name>
<feature type="domain" description="Arc-like DNA binding" evidence="1">
    <location>
        <begin position="10"/>
        <end position="40"/>
    </location>
</feature>
<protein>
    <recommendedName>
        <fullName evidence="1">Arc-like DNA binding domain-containing protein</fullName>
    </recommendedName>
</protein>
<dbReference type="InterPro" id="IPR005569">
    <property type="entry name" value="Arc_DNA-bd_dom"/>
</dbReference>
<accession>A0A6S6SSP9</accession>
<evidence type="ECO:0000259" key="1">
    <source>
        <dbReference type="Pfam" id="PF03869"/>
    </source>
</evidence>
<organism evidence="2">
    <name type="scientific">uncultured Thiotrichaceae bacterium</name>
    <dbReference type="NCBI Taxonomy" id="298394"/>
    <lineage>
        <taxon>Bacteria</taxon>
        <taxon>Pseudomonadati</taxon>
        <taxon>Pseudomonadota</taxon>
        <taxon>Gammaproteobacteria</taxon>
        <taxon>Thiotrichales</taxon>
        <taxon>Thiotrichaceae</taxon>
        <taxon>environmental samples</taxon>
    </lineage>
</organism>
<dbReference type="EMBL" id="CACVAT010000126">
    <property type="protein sequence ID" value="CAA6808781.1"/>
    <property type="molecule type" value="Genomic_DNA"/>
</dbReference>
<proteinExistence type="predicted"/>
<gene>
    <name evidence="2" type="ORF">HELGO_WM79045</name>
</gene>
<dbReference type="AlphaFoldDB" id="A0A6S6SSP9"/>
<dbReference type="InterPro" id="IPR010985">
    <property type="entry name" value="Ribbon_hlx_hlx"/>
</dbReference>
<sequence length="88" mass="10260">MTTDNRPVPFSLRIEPTMREKIESLARANSRSVNSQIVWMLDAYLDSGLPSFEEVDEPTKEEFKKIAREVFEEEVRQMVKEKLAKANQ</sequence>